<comment type="caution">
    <text evidence="6">The sequence shown here is derived from an EMBL/GenBank/DDBJ whole genome shotgun (WGS) entry which is preliminary data.</text>
</comment>
<keyword evidence="7" id="KW-1185">Reference proteome</keyword>
<dbReference type="Pfam" id="PF00082">
    <property type="entry name" value="Peptidase_S8"/>
    <property type="match status" value="1"/>
</dbReference>
<evidence type="ECO:0000313" key="7">
    <source>
        <dbReference type="Proteomes" id="UP000541352"/>
    </source>
</evidence>
<dbReference type="Proteomes" id="UP000541352">
    <property type="component" value="Unassembled WGS sequence"/>
</dbReference>
<sequence>MEQFAHLRLVTKKTGLAALTGGGADAEETKANKADRKGHSGKLQRWLTDIKTDWEGEFAEREQNQLAPLDQDVVTVFFQINPDLLLPTFDLEAFGIEIISEEEDGFIIGASTDNFRSLEAKITGFVTEEYGSAKVGDLWKIIDGDRGSWRAEHILSETLFARWKDIRDDDLLKLDVSIAFAKPLGARPDPDKRGGPKRLEEYQRLFIERDDALIERQTHFENFVKFYKGKIPSGLIDFDDSFSAKVEISGLGFKDLVRNYPFVFEVVETEEAGIGDTDSQEMVLDGIEILPPPEGAPIVGVIDSGIMEGHKYLAPAIDVGRSSSYLKGDGSTADYVPSGGHGTKVAGAVLFPKGISSLTSPFSPPCFIRNLRVLDKDKHLLEVYPAQLMQQIVADNDDCKLYNLSVTASAPFRIKHMSSWAAMIDKLIHTNDVLFVLSVGNITFGTVSSYLRSGVTYPAYLEQSYCRIANPAQSSFGISVGSIDHIDFHDASWRSVGGNGLVSGYSRIGRGMWGQIKPDLVEYGGGIVASQNGLSQIATNSNTATELVLSTLHGGPAIGTDVGTSYSAPKVTHIAAVLKSLYPDEGVNLIRALLVQGARLPGDLFYTPTDLGMRQLGYGLPSIERVTSNTDYRATFYSTGLIAANEGHIYSLRIPESLRNPGNEYDVLVEVTLAYTAKVRRTRQRLKSYLATWLDWTSSRFEEKFDGFSERALKPEDGSKRAKKKNENGKTIQWKIRERSDLGDVTEMNRNQGSLQKDWVILKSHQMPEELSFAVRGHKGWDKDFEQIPYAFTVSIEVLGAEIPIYEEIRIENEVEIEIKV</sequence>
<dbReference type="PRINTS" id="PR00723">
    <property type="entry name" value="SUBTILISIN"/>
</dbReference>
<evidence type="ECO:0000256" key="3">
    <source>
        <dbReference type="ARBA" id="ARBA00022801"/>
    </source>
</evidence>
<reference evidence="6 7" key="1">
    <citation type="submission" date="2020-08" db="EMBL/GenBank/DDBJ databases">
        <title>Genomic Encyclopedia of Type Strains, Phase IV (KMG-IV): sequencing the most valuable type-strain genomes for metagenomic binning, comparative biology and taxonomic classification.</title>
        <authorList>
            <person name="Goeker M."/>
        </authorList>
    </citation>
    <scope>NUCLEOTIDE SEQUENCE [LARGE SCALE GENOMIC DNA]</scope>
    <source>
        <strain evidence="6 7">DSM 17976</strain>
    </source>
</reference>
<dbReference type="PANTHER" id="PTHR43806">
    <property type="entry name" value="PEPTIDASE S8"/>
    <property type="match status" value="1"/>
</dbReference>
<proteinExistence type="inferred from homology"/>
<gene>
    <name evidence="6" type="ORF">FHS57_000592</name>
</gene>
<protein>
    <recommendedName>
        <fullName evidence="5">Peptidase S8/S53 domain-containing protein</fullName>
    </recommendedName>
</protein>
<dbReference type="InterPro" id="IPR050131">
    <property type="entry name" value="Peptidase_S8_subtilisin-like"/>
</dbReference>
<accession>A0A7W6ENH1</accession>
<keyword evidence="3" id="KW-0378">Hydrolase</keyword>
<dbReference type="GO" id="GO:0006508">
    <property type="term" value="P:proteolysis"/>
    <property type="evidence" value="ECO:0007669"/>
    <property type="project" value="UniProtKB-KW"/>
</dbReference>
<dbReference type="GO" id="GO:0004252">
    <property type="term" value="F:serine-type endopeptidase activity"/>
    <property type="evidence" value="ECO:0007669"/>
    <property type="project" value="InterPro"/>
</dbReference>
<keyword evidence="4" id="KW-0720">Serine protease</keyword>
<dbReference type="EMBL" id="JACIBY010000001">
    <property type="protein sequence ID" value="MBB3836610.1"/>
    <property type="molecule type" value="Genomic_DNA"/>
</dbReference>
<evidence type="ECO:0000256" key="2">
    <source>
        <dbReference type="ARBA" id="ARBA00022670"/>
    </source>
</evidence>
<comment type="similarity">
    <text evidence="1">Belongs to the peptidase S8 family.</text>
</comment>
<dbReference type="RefSeq" id="WP_183971344.1">
    <property type="nucleotide sequence ID" value="NZ_JACIBY010000001.1"/>
</dbReference>
<dbReference type="SUPFAM" id="SSF52743">
    <property type="entry name" value="Subtilisin-like"/>
    <property type="match status" value="1"/>
</dbReference>
<dbReference type="InterPro" id="IPR034074">
    <property type="entry name" value="Y4bN_pept_dom"/>
</dbReference>
<dbReference type="InterPro" id="IPR000209">
    <property type="entry name" value="Peptidase_S8/S53_dom"/>
</dbReference>
<name>A0A7W6ENH1_9BACT</name>
<organism evidence="6 7">
    <name type="scientific">Runella defluvii</name>
    <dbReference type="NCBI Taxonomy" id="370973"/>
    <lineage>
        <taxon>Bacteria</taxon>
        <taxon>Pseudomonadati</taxon>
        <taxon>Bacteroidota</taxon>
        <taxon>Cytophagia</taxon>
        <taxon>Cytophagales</taxon>
        <taxon>Spirosomataceae</taxon>
        <taxon>Runella</taxon>
    </lineage>
</organism>
<keyword evidence="2" id="KW-0645">Protease</keyword>
<evidence type="ECO:0000256" key="4">
    <source>
        <dbReference type="ARBA" id="ARBA00022825"/>
    </source>
</evidence>
<dbReference type="AlphaFoldDB" id="A0A7W6ENH1"/>
<evidence type="ECO:0000259" key="5">
    <source>
        <dbReference type="Pfam" id="PF00082"/>
    </source>
</evidence>
<dbReference type="CDD" id="cd04847">
    <property type="entry name" value="Peptidases_S8_Subtilisin_like_2"/>
    <property type="match status" value="1"/>
</dbReference>
<evidence type="ECO:0000256" key="1">
    <source>
        <dbReference type="ARBA" id="ARBA00011073"/>
    </source>
</evidence>
<evidence type="ECO:0000313" key="6">
    <source>
        <dbReference type="EMBL" id="MBB3836610.1"/>
    </source>
</evidence>
<dbReference type="Gene3D" id="3.40.50.200">
    <property type="entry name" value="Peptidase S8/S53 domain"/>
    <property type="match status" value="1"/>
</dbReference>
<dbReference type="InterPro" id="IPR036852">
    <property type="entry name" value="Peptidase_S8/S53_dom_sf"/>
</dbReference>
<dbReference type="InterPro" id="IPR015500">
    <property type="entry name" value="Peptidase_S8_subtilisin-rel"/>
</dbReference>
<dbReference type="PANTHER" id="PTHR43806:SF11">
    <property type="entry name" value="CEREVISIN-RELATED"/>
    <property type="match status" value="1"/>
</dbReference>
<feature type="domain" description="Peptidase S8/S53" evidence="5">
    <location>
        <begin position="297"/>
        <end position="598"/>
    </location>
</feature>